<dbReference type="EMBL" id="BOOI01000017">
    <property type="protein sequence ID" value="GIH83773.1"/>
    <property type="molecule type" value="Genomic_DNA"/>
</dbReference>
<evidence type="ECO:0000256" key="2">
    <source>
        <dbReference type="ARBA" id="ARBA00004236"/>
    </source>
</evidence>
<dbReference type="InterPro" id="IPR003594">
    <property type="entry name" value="HATPase_dom"/>
</dbReference>
<keyword evidence="6" id="KW-0418">Kinase</keyword>
<dbReference type="GO" id="GO:0005886">
    <property type="term" value="C:plasma membrane"/>
    <property type="evidence" value="ECO:0007669"/>
    <property type="project" value="UniProtKB-SubCell"/>
</dbReference>
<keyword evidence="4" id="KW-0597">Phosphoprotein</keyword>
<dbReference type="Proteomes" id="UP000655044">
    <property type="component" value="Unassembled WGS sequence"/>
</dbReference>
<feature type="transmembrane region" description="Helical" evidence="8">
    <location>
        <begin position="91"/>
        <end position="110"/>
    </location>
</feature>
<dbReference type="InterPro" id="IPR033424">
    <property type="entry name" value="MASE4"/>
</dbReference>
<dbReference type="InterPro" id="IPR003661">
    <property type="entry name" value="HisK_dim/P_dom"/>
</dbReference>
<dbReference type="InterPro" id="IPR005467">
    <property type="entry name" value="His_kinase_dom"/>
</dbReference>
<organism evidence="10 11">
    <name type="scientific">Planobispora rosea</name>
    <dbReference type="NCBI Taxonomy" id="35762"/>
    <lineage>
        <taxon>Bacteria</taxon>
        <taxon>Bacillati</taxon>
        <taxon>Actinomycetota</taxon>
        <taxon>Actinomycetes</taxon>
        <taxon>Streptosporangiales</taxon>
        <taxon>Streptosporangiaceae</taxon>
        <taxon>Planobispora</taxon>
    </lineage>
</organism>
<evidence type="ECO:0000256" key="6">
    <source>
        <dbReference type="ARBA" id="ARBA00022777"/>
    </source>
</evidence>
<sequence length="572" mass="61199">MPPFIRYGLRLRGWGRLSARTVPGGMRITPRSPQPGRPAADPGRVTLSPVLDTPLSARVSRAPLLAAAIVPVVTALIFMGADRVLGPVPAFLPAFLAVVWASDLLTAFLLITQFLAGGDRRLLALSCAYLWSAAVIVPHALVFSGLFSPTGLLGATPSSAPWLWTAWHTGFPLLIGIALGPWPRRLEREPAPAGRRRPMAAAATGSMLAGAAAAAWLVTAQAEHIPVIMVNGDYRVLTERFGTAIIAVNVVALALAATRFRGAVRGLEAWAAVAVIASCGDVLLTLFAGARFTFGWYGARLLALVAALVVLTSLLREITTLYRRVRRHADVLGLHNEELRRANALRDHLVAVVSHELRSPLTAVRGFLEIIDENPGLPPERARQMIARSQILLARLTMLTEDLLTTPGLEAGQLPVNPVPVNLREALTECAVLFPEASITVDCPDGPPARVDPLRLQQIVGNYVRNALKYGRPPVVLEARFGADAVDIRVRDHGTGVPPEFVPRLFDRFSRADDDRVRSTAGVGLGLSIVASLAEAHGGRAWYDSSSGPGACFVVTLPLTQGPEEEHLNAAA</sequence>
<keyword evidence="8" id="KW-0812">Transmembrane</keyword>
<dbReference type="PANTHER" id="PTHR43711:SF1">
    <property type="entry name" value="HISTIDINE KINASE 1"/>
    <property type="match status" value="1"/>
</dbReference>
<feature type="transmembrane region" description="Helical" evidence="8">
    <location>
        <begin position="294"/>
        <end position="315"/>
    </location>
</feature>
<gene>
    <name evidence="10" type="ORF">Pro02_21810</name>
</gene>
<evidence type="ECO:0000256" key="5">
    <source>
        <dbReference type="ARBA" id="ARBA00022679"/>
    </source>
</evidence>
<dbReference type="InterPro" id="IPR004358">
    <property type="entry name" value="Sig_transdc_His_kin-like_C"/>
</dbReference>
<evidence type="ECO:0000256" key="8">
    <source>
        <dbReference type="SAM" id="Phobius"/>
    </source>
</evidence>
<comment type="catalytic activity">
    <reaction evidence="1">
        <text>ATP + protein L-histidine = ADP + protein N-phospho-L-histidine.</text>
        <dbReference type="EC" id="2.7.13.3"/>
    </reaction>
</comment>
<accession>A0A8J3S580</accession>
<dbReference type="AlphaFoldDB" id="A0A8J3S580"/>
<dbReference type="InterPro" id="IPR050736">
    <property type="entry name" value="Sensor_HK_Regulatory"/>
</dbReference>
<keyword evidence="11" id="KW-1185">Reference proteome</keyword>
<feature type="transmembrane region" description="Helical" evidence="8">
    <location>
        <begin position="269"/>
        <end position="288"/>
    </location>
</feature>
<dbReference type="CDD" id="cd00082">
    <property type="entry name" value="HisKA"/>
    <property type="match status" value="1"/>
</dbReference>
<feature type="transmembrane region" description="Helical" evidence="8">
    <location>
        <begin position="200"/>
        <end position="220"/>
    </location>
</feature>
<dbReference type="Gene3D" id="3.30.565.10">
    <property type="entry name" value="Histidine kinase-like ATPase, C-terminal domain"/>
    <property type="match status" value="1"/>
</dbReference>
<evidence type="ECO:0000256" key="3">
    <source>
        <dbReference type="ARBA" id="ARBA00012438"/>
    </source>
</evidence>
<dbReference type="OrthoDB" id="9757990at2"/>
<dbReference type="InterPro" id="IPR036097">
    <property type="entry name" value="HisK_dim/P_sf"/>
</dbReference>
<keyword evidence="8" id="KW-0472">Membrane</keyword>
<evidence type="ECO:0000256" key="7">
    <source>
        <dbReference type="ARBA" id="ARBA00023012"/>
    </source>
</evidence>
<dbReference type="Pfam" id="PF02518">
    <property type="entry name" value="HATPase_c"/>
    <property type="match status" value="1"/>
</dbReference>
<feature type="domain" description="Histidine kinase" evidence="9">
    <location>
        <begin position="352"/>
        <end position="561"/>
    </location>
</feature>
<dbReference type="Pfam" id="PF00512">
    <property type="entry name" value="HisKA"/>
    <property type="match status" value="1"/>
</dbReference>
<feature type="transmembrane region" description="Helical" evidence="8">
    <location>
        <begin position="122"/>
        <end position="142"/>
    </location>
</feature>
<feature type="transmembrane region" description="Helical" evidence="8">
    <location>
        <begin position="64"/>
        <end position="85"/>
    </location>
</feature>
<dbReference type="PROSITE" id="PS50109">
    <property type="entry name" value="HIS_KIN"/>
    <property type="match status" value="1"/>
</dbReference>
<reference evidence="10" key="1">
    <citation type="submission" date="2021-01" db="EMBL/GenBank/DDBJ databases">
        <title>Whole genome shotgun sequence of Planobispora rosea NBRC 15558.</title>
        <authorList>
            <person name="Komaki H."/>
            <person name="Tamura T."/>
        </authorList>
    </citation>
    <scope>NUCLEOTIDE SEQUENCE</scope>
    <source>
        <strain evidence="10">NBRC 15558</strain>
    </source>
</reference>
<comment type="subcellular location">
    <subcellularLocation>
        <location evidence="2">Cell membrane</location>
    </subcellularLocation>
</comment>
<name>A0A8J3S580_PLARO</name>
<evidence type="ECO:0000256" key="1">
    <source>
        <dbReference type="ARBA" id="ARBA00000085"/>
    </source>
</evidence>
<dbReference type="SUPFAM" id="SSF47384">
    <property type="entry name" value="Homodimeric domain of signal transducing histidine kinase"/>
    <property type="match status" value="1"/>
</dbReference>
<keyword evidence="7" id="KW-0902">Two-component regulatory system</keyword>
<dbReference type="GO" id="GO:0000155">
    <property type="term" value="F:phosphorelay sensor kinase activity"/>
    <property type="evidence" value="ECO:0007669"/>
    <property type="project" value="InterPro"/>
</dbReference>
<keyword evidence="8" id="KW-1133">Transmembrane helix</keyword>
<dbReference type="EC" id="2.7.13.3" evidence="3"/>
<proteinExistence type="predicted"/>
<dbReference type="SUPFAM" id="SSF55874">
    <property type="entry name" value="ATPase domain of HSP90 chaperone/DNA topoisomerase II/histidine kinase"/>
    <property type="match status" value="1"/>
</dbReference>
<dbReference type="SMART" id="SM00387">
    <property type="entry name" value="HATPase_c"/>
    <property type="match status" value="1"/>
</dbReference>
<evidence type="ECO:0000313" key="10">
    <source>
        <dbReference type="EMBL" id="GIH83773.1"/>
    </source>
</evidence>
<dbReference type="InterPro" id="IPR036890">
    <property type="entry name" value="HATPase_C_sf"/>
</dbReference>
<feature type="transmembrane region" description="Helical" evidence="8">
    <location>
        <begin position="162"/>
        <end position="179"/>
    </location>
</feature>
<dbReference type="PRINTS" id="PR00344">
    <property type="entry name" value="BCTRLSENSOR"/>
</dbReference>
<comment type="caution">
    <text evidence="10">The sequence shown here is derived from an EMBL/GenBank/DDBJ whole genome shotgun (WGS) entry which is preliminary data.</text>
</comment>
<keyword evidence="5" id="KW-0808">Transferase</keyword>
<dbReference type="SMART" id="SM00388">
    <property type="entry name" value="HisKA"/>
    <property type="match status" value="1"/>
</dbReference>
<protein>
    <recommendedName>
        <fullName evidence="3">histidine kinase</fullName>
        <ecNumber evidence="3">2.7.13.3</ecNumber>
    </recommendedName>
</protein>
<dbReference type="PANTHER" id="PTHR43711">
    <property type="entry name" value="TWO-COMPONENT HISTIDINE KINASE"/>
    <property type="match status" value="1"/>
</dbReference>
<dbReference type="CDD" id="cd00075">
    <property type="entry name" value="HATPase"/>
    <property type="match status" value="1"/>
</dbReference>
<dbReference type="Pfam" id="PF17158">
    <property type="entry name" value="MASE4"/>
    <property type="match status" value="1"/>
</dbReference>
<evidence type="ECO:0000259" key="9">
    <source>
        <dbReference type="PROSITE" id="PS50109"/>
    </source>
</evidence>
<evidence type="ECO:0000313" key="11">
    <source>
        <dbReference type="Proteomes" id="UP000655044"/>
    </source>
</evidence>
<feature type="transmembrane region" description="Helical" evidence="8">
    <location>
        <begin position="240"/>
        <end position="257"/>
    </location>
</feature>
<dbReference type="Gene3D" id="1.10.287.130">
    <property type="match status" value="1"/>
</dbReference>
<evidence type="ECO:0000256" key="4">
    <source>
        <dbReference type="ARBA" id="ARBA00022553"/>
    </source>
</evidence>